<protein>
    <recommendedName>
        <fullName evidence="3">BTB domain-containing protein</fullName>
    </recommendedName>
</protein>
<name>A0A1B8GH30_9PEZI</name>
<dbReference type="GeneID" id="28840687"/>
<keyword evidence="2" id="KW-1185">Reference proteome</keyword>
<dbReference type="EMBL" id="KV460238">
    <property type="protein sequence ID" value="OBT95136.1"/>
    <property type="molecule type" value="Genomic_DNA"/>
</dbReference>
<dbReference type="RefSeq" id="XP_018128869.1">
    <property type="nucleotide sequence ID" value="XM_018276736.1"/>
</dbReference>
<proteinExistence type="predicted"/>
<dbReference type="Proteomes" id="UP000091956">
    <property type="component" value="Unassembled WGS sequence"/>
</dbReference>
<evidence type="ECO:0008006" key="3">
    <source>
        <dbReference type="Google" id="ProtNLM"/>
    </source>
</evidence>
<dbReference type="AlphaFoldDB" id="A0A1B8GH30"/>
<reference evidence="1 2" key="1">
    <citation type="submission" date="2016-03" db="EMBL/GenBank/DDBJ databases">
        <title>Comparative genomics of Pseudogymnoascus destructans, the fungus causing white-nose syndrome of bats.</title>
        <authorList>
            <person name="Palmer J.M."/>
            <person name="Drees K.P."/>
            <person name="Foster J.T."/>
            <person name="Lindner D.L."/>
        </authorList>
    </citation>
    <scope>NUCLEOTIDE SEQUENCE [LARGE SCALE GENOMIC DNA]</scope>
    <source>
        <strain evidence="1 2">UAMH 10579</strain>
    </source>
</reference>
<gene>
    <name evidence="1" type="ORF">VE01_07301</name>
</gene>
<accession>A0A1B8GH30</accession>
<organism evidence="1 2">
    <name type="scientific">Pseudogymnoascus verrucosus</name>
    <dbReference type="NCBI Taxonomy" id="342668"/>
    <lineage>
        <taxon>Eukaryota</taxon>
        <taxon>Fungi</taxon>
        <taxon>Dikarya</taxon>
        <taxon>Ascomycota</taxon>
        <taxon>Pezizomycotina</taxon>
        <taxon>Leotiomycetes</taxon>
        <taxon>Thelebolales</taxon>
        <taxon>Thelebolaceae</taxon>
        <taxon>Pseudogymnoascus</taxon>
    </lineage>
</organism>
<sequence length="164" mass="19235">MLRFIYHGDYDDEREQKNHAATDLPHETKVETESCKYEISKILDNPPQEPGRPLWNKDALRVTIEVFVIADHHHLHTLMRHAAKKFEEVVGRLWKTASFAQSIKQFYDSQISELYRRPIRNVIIKAIVNNAPVLLKEKTFQNILSHYGDLAMEVLWTVVKVEDK</sequence>
<evidence type="ECO:0000313" key="2">
    <source>
        <dbReference type="Proteomes" id="UP000091956"/>
    </source>
</evidence>
<reference evidence="2" key="2">
    <citation type="journal article" date="2018" name="Nat. Commun.">
        <title>Extreme sensitivity to ultraviolet light in the fungal pathogen causing white-nose syndrome of bats.</title>
        <authorList>
            <person name="Palmer J.M."/>
            <person name="Drees K.P."/>
            <person name="Foster J.T."/>
            <person name="Lindner D.L."/>
        </authorList>
    </citation>
    <scope>NUCLEOTIDE SEQUENCE [LARGE SCALE GENOMIC DNA]</scope>
    <source>
        <strain evidence="2">UAMH 10579</strain>
    </source>
</reference>
<evidence type="ECO:0000313" key="1">
    <source>
        <dbReference type="EMBL" id="OBT95136.1"/>
    </source>
</evidence>